<sequence length="102" mass="11253">MSGQTVLAVDGLGFRALARRNDRFFGHAVDVDLVRQDGSLHGRLSFACHPDDAEFDRFQAMTTDQLYAEVARLLPRIVNRADEALSNGLAPFVSLSAYRGDL</sequence>
<accession>A0ABV9QWZ6</accession>
<gene>
    <name evidence="1" type="ORF">ACFO6Q_16220</name>
</gene>
<reference evidence="2" key="1">
    <citation type="journal article" date="2019" name="Int. J. Syst. Evol. Microbiol.">
        <title>The Global Catalogue of Microorganisms (GCM) 10K type strain sequencing project: providing services to taxonomists for standard genome sequencing and annotation.</title>
        <authorList>
            <consortium name="The Broad Institute Genomics Platform"/>
            <consortium name="The Broad Institute Genome Sequencing Center for Infectious Disease"/>
            <person name="Wu L."/>
            <person name="Ma J."/>
        </authorList>
    </citation>
    <scope>NUCLEOTIDE SEQUENCE [LARGE SCALE GENOMIC DNA]</scope>
    <source>
        <strain evidence="2">CCUG 30340</strain>
    </source>
</reference>
<proteinExistence type="predicted"/>
<name>A0ABV9QWZ6_9GAMM</name>
<dbReference type="EMBL" id="JBHSHD010000010">
    <property type="protein sequence ID" value="MFC4821873.1"/>
    <property type="molecule type" value="Genomic_DNA"/>
</dbReference>
<keyword evidence="2" id="KW-1185">Reference proteome</keyword>
<comment type="caution">
    <text evidence="1">The sequence shown here is derived from an EMBL/GenBank/DDBJ whole genome shotgun (WGS) entry which is preliminary data.</text>
</comment>
<evidence type="ECO:0000313" key="2">
    <source>
        <dbReference type="Proteomes" id="UP001595886"/>
    </source>
</evidence>
<organism evidence="1 2">
    <name type="scientific">Dokdonella ginsengisoli</name>
    <dbReference type="NCBI Taxonomy" id="363846"/>
    <lineage>
        <taxon>Bacteria</taxon>
        <taxon>Pseudomonadati</taxon>
        <taxon>Pseudomonadota</taxon>
        <taxon>Gammaproteobacteria</taxon>
        <taxon>Lysobacterales</taxon>
        <taxon>Rhodanobacteraceae</taxon>
        <taxon>Dokdonella</taxon>
    </lineage>
</organism>
<dbReference type="Proteomes" id="UP001595886">
    <property type="component" value="Unassembled WGS sequence"/>
</dbReference>
<protein>
    <submittedName>
        <fullName evidence="1">Uncharacterized protein</fullName>
    </submittedName>
</protein>
<dbReference type="RefSeq" id="WP_380022138.1">
    <property type="nucleotide sequence ID" value="NZ_JBHSHD010000010.1"/>
</dbReference>
<evidence type="ECO:0000313" key="1">
    <source>
        <dbReference type="EMBL" id="MFC4821873.1"/>
    </source>
</evidence>